<name>A0A811JQ04_9BILA</name>
<sequence length="190" mass="21318">MTKEQSQDYCCCGLFHKHTLAFVAGVFLSVSYGIALARRIYTASTTPNVLDTIIILAAGIGFIVHVMMVIGNRNRSKGFYWPAIVFNVIWCLDQARAAFFHINFIVSVLRNAEDFYKAARVPHTYEKFISLVILDLFTTIGGVIVALGFFYIIVAGYRYLSREQNAAKVVQVENPVYSNGPEKSPITNYI</sequence>
<dbReference type="AlphaFoldDB" id="A0A811JQ04"/>
<protein>
    <recommendedName>
        <fullName evidence="4">7TM_GPCR_Srx domain-containing protein</fullName>
    </recommendedName>
</protein>
<reference evidence="2" key="1">
    <citation type="submission" date="2020-09" db="EMBL/GenBank/DDBJ databases">
        <authorList>
            <person name="Kikuchi T."/>
        </authorList>
    </citation>
    <scope>NUCLEOTIDE SEQUENCE</scope>
    <source>
        <strain evidence="2">SH1</strain>
    </source>
</reference>
<evidence type="ECO:0000256" key="1">
    <source>
        <dbReference type="SAM" id="Phobius"/>
    </source>
</evidence>
<dbReference type="Proteomes" id="UP000783686">
    <property type="component" value="Unassembled WGS sequence"/>
</dbReference>
<feature type="transmembrane region" description="Helical" evidence="1">
    <location>
        <begin position="83"/>
        <end position="108"/>
    </location>
</feature>
<organism evidence="2 3">
    <name type="scientific">Bursaphelenchus okinawaensis</name>
    <dbReference type="NCBI Taxonomy" id="465554"/>
    <lineage>
        <taxon>Eukaryota</taxon>
        <taxon>Metazoa</taxon>
        <taxon>Ecdysozoa</taxon>
        <taxon>Nematoda</taxon>
        <taxon>Chromadorea</taxon>
        <taxon>Rhabditida</taxon>
        <taxon>Tylenchina</taxon>
        <taxon>Tylenchomorpha</taxon>
        <taxon>Aphelenchoidea</taxon>
        <taxon>Aphelenchoididae</taxon>
        <taxon>Bursaphelenchus</taxon>
    </lineage>
</organism>
<feature type="transmembrane region" description="Helical" evidence="1">
    <location>
        <begin position="53"/>
        <end position="71"/>
    </location>
</feature>
<dbReference type="EMBL" id="CAJFDH010000001">
    <property type="protein sequence ID" value="CAD5205432.1"/>
    <property type="molecule type" value="Genomic_DNA"/>
</dbReference>
<proteinExistence type="predicted"/>
<dbReference type="EMBL" id="CAJFCW020000001">
    <property type="protein sequence ID" value="CAG9077368.1"/>
    <property type="molecule type" value="Genomic_DNA"/>
</dbReference>
<comment type="caution">
    <text evidence="2">The sequence shown here is derived from an EMBL/GenBank/DDBJ whole genome shotgun (WGS) entry which is preliminary data.</text>
</comment>
<keyword evidence="1" id="KW-1133">Transmembrane helix</keyword>
<evidence type="ECO:0008006" key="4">
    <source>
        <dbReference type="Google" id="ProtNLM"/>
    </source>
</evidence>
<evidence type="ECO:0000313" key="3">
    <source>
        <dbReference type="Proteomes" id="UP000614601"/>
    </source>
</evidence>
<dbReference type="Proteomes" id="UP000614601">
    <property type="component" value="Unassembled WGS sequence"/>
</dbReference>
<gene>
    <name evidence="2" type="ORF">BOKJ2_LOCUS116</name>
</gene>
<evidence type="ECO:0000313" key="2">
    <source>
        <dbReference type="EMBL" id="CAD5205432.1"/>
    </source>
</evidence>
<accession>A0A811JQ04</accession>
<feature type="transmembrane region" description="Helical" evidence="1">
    <location>
        <begin position="128"/>
        <end position="154"/>
    </location>
</feature>
<feature type="transmembrane region" description="Helical" evidence="1">
    <location>
        <begin position="20"/>
        <end position="41"/>
    </location>
</feature>
<keyword evidence="1" id="KW-0812">Transmembrane</keyword>
<dbReference type="OrthoDB" id="10357896at2759"/>
<keyword evidence="1" id="KW-0472">Membrane</keyword>
<keyword evidence="3" id="KW-1185">Reference proteome</keyword>